<evidence type="ECO:0000313" key="3">
    <source>
        <dbReference type="Proteomes" id="UP001299283"/>
    </source>
</evidence>
<dbReference type="RefSeq" id="WP_329779552.1">
    <property type="nucleotide sequence ID" value="NZ_JAYJJQ010000015.1"/>
</dbReference>
<reference evidence="2 3" key="1">
    <citation type="submission" date="2023-12" db="EMBL/GenBank/DDBJ databases">
        <title>Description of new species of Mycobacterium terrae complex isolated from sewage at the Sao Paulo Zoological Park Foundation in Brazil.</title>
        <authorList>
            <person name="Romagnoli C.L."/>
            <person name="Conceicao E.C."/>
            <person name="Machado E."/>
            <person name="Barreto L.B.P.F."/>
            <person name="Sharma A."/>
            <person name="Silva N.M."/>
            <person name="Marques L.E."/>
            <person name="Juliana M.A."/>
            <person name="Lourenco M.C.S."/>
            <person name="Digiampietri L.A."/>
            <person name="Suffys P.N."/>
            <person name="Viana-Niero C."/>
        </authorList>
    </citation>
    <scope>NUCLEOTIDE SEQUENCE [LARGE SCALE GENOMIC DNA]</scope>
    <source>
        <strain evidence="2 3">MYC017</strain>
    </source>
</reference>
<feature type="domain" description="HTH marR-type" evidence="1">
    <location>
        <begin position="209"/>
        <end position="345"/>
    </location>
</feature>
<feature type="domain" description="HTH marR-type" evidence="1">
    <location>
        <begin position="1"/>
        <end position="163"/>
    </location>
</feature>
<protein>
    <submittedName>
        <fullName evidence="2">MarR family transcriptional regulator</fullName>
    </submittedName>
</protein>
<proteinExistence type="predicted"/>
<gene>
    <name evidence="2" type="ORF">K5L39_15590</name>
</gene>
<evidence type="ECO:0000313" key="2">
    <source>
        <dbReference type="EMBL" id="MEB3070608.1"/>
    </source>
</evidence>
<organism evidence="2 3">
    <name type="scientific">[Mycobacterium] vasticus</name>
    <dbReference type="NCBI Taxonomy" id="2875777"/>
    <lineage>
        <taxon>Bacteria</taxon>
        <taxon>Bacillati</taxon>
        <taxon>Actinomycetota</taxon>
        <taxon>Actinomycetes</taxon>
        <taxon>Mycobacteriales</taxon>
        <taxon>Mycobacteriaceae</taxon>
        <taxon>Mycolicibacter</taxon>
    </lineage>
</organism>
<comment type="caution">
    <text evidence="2">The sequence shown here is derived from an EMBL/GenBank/DDBJ whole genome shotgun (WGS) entry which is preliminary data.</text>
</comment>
<dbReference type="SUPFAM" id="SSF46785">
    <property type="entry name" value="Winged helix' DNA-binding domain"/>
    <property type="match status" value="2"/>
</dbReference>
<dbReference type="PANTHER" id="PTHR33164">
    <property type="entry name" value="TRANSCRIPTIONAL REGULATOR, MARR FAMILY"/>
    <property type="match status" value="1"/>
</dbReference>
<dbReference type="PANTHER" id="PTHR33164:SF99">
    <property type="entry name" value="MARR FAMILY REGULATORY PROTEIN"/>
    <property type="match status" value="1"/>
</dbReference>
<dbReference type="Pfam" id="PF12802">
    <property type="entry name" value="MarR_2"/>
    <property type="match status" value="2"/>
</dbReference>
<dbReference type="Gene3D" id="1.10.10.10">
    <property type="entry name" value="Winged helix-like DNA-binding domain superfamily/Winged helix DNA-binding domain"/>
    <property type="match status" value="2"/>
</dbReference>
<dbReference type="EMBL" id="JAYJJQ010000015">
    <property type="protein sequence ID" value="MEB3070608.1"/>
    <property type="molecule type" value="Genomic_DNA"/>
</dbReference>
<accession>A0ABU5YZQ6</accession>
<dbReference type="Proteomes" id="UP001299283">
    <property type="component" value="Unassembled WGS sequence"/>
</dbReference>
<sequence length="348" mass="38356">MPRLSRRRTASDLPGLDIAEQRSWQNYLHAALRFHTAMDRWLTDAHQLSVIDLRVLDILDRSDDGAVRMGDLADALAASPHHMTKRIRRLEERDLVRREPNSADRRGVVARITDEGRRVAGLASLNYAQGGQDPPHRLAVTSPALDPGGELSPDQRGVARLRGQVAGGLKSERAFRHRSASTSLPSPSMERRMAAMRPVWSLPTLDAAESAGVHEFVDSSLRLFAALNDCLISAHGLSLFEVLMLEMLGRSVDTSARMSDLATAFALTRSRVTQLIDRLERQGLVARSPHPTDRRAVLASITGHGLEQLQRAVATYAQAIRAHYLDPMSRQQAIALGDVCRRAASPQT</sequence>
<evidence type="ECO:0000259" key="1">
    <source>
        <dbReference type="PROSITE" id="PS50995"/>
    </source>
</evidence>
<dbReference type="InterPro" id="IPR039422">
    <property type="entry name" value="MarR/SlyA-like"/>
</dbReference>
<keyword evidence="3" id="KW-1185">Reference proteome</keyword>
<dbReference type="InterPro" id="IPR036388">
    <property type="entry name" value="WH-like_DNA-bd_sf"/>
</dbReference>
<dbReference type="SMART" id="SM00347">
    <property type="entry name" value="HTH_MARR"/>
    <property type="match status" value="2"/>
</dbReference>
<dbReference type="InterPro" id="IPR036390">
    <property type="entry name" value="WH_DNA-bd_sf"/>
</dbReference>
<dbReference type="InterPro" id="IPR000835">
    <property type="entry name" value="HTH_MarR-typ"/>
</dbReference>
<dbReference type="PRINTS" id="PR00598">
    <property type="entry name" value="HTHMARR"/>
</dbReference>
<dbReference type="PROSITE" id="PS50995">
    <property type="entry name" value="HTH_MARR_2"/>
    <property type="match status" value="2"/>
</dbReference>
<name>A0ABU5YZQ6_9MYCO</name>